<dbReference type="InterPro" id="IPR009060">
    <property type="entry name" value="UBA-like_sf"/>
</dbReference>
<feature type="compositionally biased region" description="Pro residues" evidence="6">
    <location>
        <begin position="110"/>
        <end position="127"/>
    </location>
</feature>
<dbReference type="SUPFAM" id="SSF54236">
    <property type="entry name" value="Ubiquitin-like"/>
    <property type="match status" value="1"/>
</dbReference>
<dbReference type="FunFam" id="3.10.20.90:FF:000254">
    <property type="entry name" value="UV excision repair protein Rad23"/>
    <property type="match status" value="1"/>
</dbReference>
<evidence type="ECO:0000313" key="10">
    <source>
        <dbReference type="Proteomes" id="UP000054248"/>
    </source>
</evidence>
<dbReference type="InterPro" id="IPR000626">
    <property type="entry name" value="Ubiquitin-like_dom"/>
</dbReference>
<comment type="similarity">
    <text evidence="5">Belongs to the RAD23 family.</text>
</comment>
<dbReference type="InterPro" id="IPR029071">
    <property type="entry name" value="Ubiquitin-like_domsf"/>
</dbReference>
<evidence type="ECO:0000256" key="2">
    <source>
        <dbReference type="ARBA" id="ARBA00022763"/>
    </source>
</evidence>
<feature type="compositionally biased region" description="Low complexity" evidence="6">
    <location>
        <begin position="128"/>
        <end position="145"/>
    </location>
</feature>
<keyword evidence="2 5" id="KW-0227">DNA damage</keyword>
<dbReference type="PRINTS" id="PR01839">
    <property type="entry name" value="RAD23PROTEIN"/>
</dbReference>
<gene>
    <name evidence="9" type="ORF">M407DRAFT_14718</name>
</gene>
<dbReference type="SMART" id="SM00727">
    <property type="entry name" value="STI1"/>
    <property type="match status" value="1"/>
</dbReference>
<dbReference type="GO" id="GO:0005829">
    <property type="term" value="C:cytosol"/>
    <property type="evidence" value="ECO:0007669"/>
    <property type="project" value="TreeGrafter"/>
</dbReference>
<evidence type="ECO:0000313" key="9">
    <source>
        <dbReference type="EMBL" id="KIO28437.1"/>
    </source>
</evidence>
<keyword evidence="10" id="KW-1185">Reference proteome</keyword>
<dbReference type="Pfam" id="PF00240">
    <property type="entry name" value="ubiquitin"/>
    <property type="match status" value="1"/>
</dbReference>
<name>A0A0C3M453_9AGAM</name>
<reference evidence="9 10" key="1">
    <citation type="submission" date="2014-04" db="EMBL/GenBank/DDBJ databases">
        <authorList>
            <consortium name="DOE Joint Genome Institute"/>
            <person name="Kuo A."/>
            <person name="Girlanda M."/>
            <person name="Perotto S."/>
            <person name="Kohler A."/>
            <person name="Nagy L.G."/>
            <person name="Floudas D."/>
            <person name="Copeland A."/>
            <person name="Barry K.W."/>
            <person name="Cichocki N."/>
            <person name="Veneault-Fourrey C."/>
            <person name="LaButti K."/>
            <person name="Lindquist E.A."/>
            <person name="Lipzen A."/>
            <person name="Lundell T."/>
            <person name="Morin E."/>
            <person name="Murat C."/>
            <person name="Sun H."/>
            <person name="Tunlid A."/>
            <person name="Henrissat B."/>
            <person name="Grigoriev I.V."/>
            <person name="Hibbett D.S."/>
            <person name="Martin F."/>
            <person name="Nordberg H.P."/>
            <person name="Cantor M.N."/>
            <person name="Hua S.X."/>
        </authorList>
    </citation>
    <scope>NUCLEOTIDE SEQUENCE [LARGE SCALE GENOMIC DNA]</scope>
    <source>
        <strain evidence="9 10">MUT 4182</strain>
    </source>
</reference>
<dbReference type="GO" id="GO:0031593">
    <property type="term" value="F:polyubiquitin modification-dependent protein binding"/>
    <property type="evidence" value="ECO:0007669"/>
    <property type="project" value="UniProtKB-UniRule"/>
</dbReference>
<dbReference type="CDD" id="cd14280">
    <property type="entry name" value="UBA1_Rad23_like"/>
    <property type="match status" value="1"/>
</dbReference>
<feature type="region of interest" description="Disordered" evidence="6">
    <location>
        <begin position="212"/>
        <end position="284"/>
    </location>
</feature>
<accession>A0A0C3M453</accession>
<dbReference type="SUPFAM" id="SSF101238">
    <property type="entry name" value="XPC-binding domain"/>
    <property type="match status" value="1"/>
</dbReference>
<dbReference type="CDD" id="cd01805">
    <property type="entry name" value="Ubl_Rad23"/>
    <property type="match status" value="1"/>
</dbReference>
<feature type="compositionally biased region" description="Low complexity" evidence="6">
    <location>
        <begin position="214"/>
        <end position="261"/>
    </location>
</feature>
<dbReference type="AlphaFoldDB" id="A0A0C3M453"/>
<dbReference type="PROSITE" id="PS50053">
    <property type="entry name" value="UBIQUITIN_2"/>
    <property type="match status" value="1"/>
</dbReference>
<dbReference type="HOGENOM" id="CLU_040364_0_0_1"/>
<proteinExistence type="inferred from homology"/>
<dbReference type="Gene3D" id="1.10.8.10">
    <property type="entry name" value="DNA helicase RuvA subunit, C-terminal domain"/>
    <property type="match status" value="2"/>
</dbReference>
<keyword evidence="4 5" id="KW-0539">Nucleus</keyword>
<dbReference type="GO" id="GO:0005654">
    <property type="term" value="C:nucleoplasm"/>
    <property type="evidence" value="ECO:0007669"/>
    <property type="project" value="TreeGrafter"/>
</dbReference>
<dbReference type="GO" id="GO:0043161">
    <property type="term" value="P:proteasome-mediated ubiquitin-dependent protein catabolic process"/>
    <property type="evidence" value="ECO:0007669"/>
    <property type="project" value="UniProtKB-UniRule"/>
</dbReference>
<dbReference type="FunFam" id="1.10.8.10:FF:000003">
    <property type="entry name" value="UV excision repair protein RAD23 homolog"/>
    <property type="match status" value="1"/>
</dbReference>
<dbReference type="EMBL" id="KN822994">
    <property type="protein sequence ID" value="KIO28437.1"/>
    <property type="molecule type" value="Genomic_DNA"/>
</dbReference>
<dbReference type="PANTHER" id="PTHR10621">
    <property type="entry name" value="UV EXCISION REPAIR PROTEIN RAD23"/>
    <property type="match status" value="1"/>
</dbReference>
<dbReference type="GO" id="GO:0003684">
    <property type="term" value="F:damaged DNA binding"/>
    <property type="evidence" value="ECO:0007669"/>
    <property type="project" value="UniProtKB-UniRule"/>
</dbReference>
<dbReference type="OrthoDB" id="419317at2759"/>
<feature type="compositionally biased region" description="Gly residues" evidence="6">
    <location>
        <begin position="262"/>
        <end position="277"/>
    </location>
</feature>
<feature type="domain" description="UBA" evidence="7">
    <location>
        <begin position="161"/>
        <end position="201"/>
    </location>
</feature>
<dbReference type="InterPro" id="IPR004806">
    <property type="entry name" value="Rad23"/>
</dbReference>
<evidence type="ECO:0000256" key="4">
    <source>
        <dbReference type="ARBA" id="ARBA00023242"/>
    </source>
</evidence>
<keyword evidence="3 5" id="KW-0234">DNA repair</keyword>
<dbReference type="InterPro" id="IPR015940">
    <property type="entry name" value="UBA"/>
</dbReference>
<dbReference type="InterPro" id="IPR036353">
    <property type="entry name" value="XPC-bd_sf"/>
</dbReference>
<keyword evidence="1" id="KW-0677">Repeat</keyword>
<dbReference type="Proteomes" id="UP000054248">
    <property type="component" value="Unassembled WGS sequence"/>
</dbReference>
<evidence type="ECO:0000259" key="7">
    <source>
        <dbReference type="PROSITE" id="PS50030"/>
    </source>
</evidence>
<dbReference type="InterPro" id="IPR006636">
    <property type="entry name" value="STI1_HS-bd"/>
</dbReference>
<feature type="compositionally biased region" description="Low complexity" evidence="6">
    <location>
        <begin position="82"/>
        <end position="104"/>
    </location>
</feature>
<evidence type="ECO:0000256" key="3">
    <source>
        <dbReference type="ARBA" id="ARBA00023204"/>
    </source>
</evidence>
<dbReference type="Pfam" id="PF09280">
    <property type="entry name" value="XPC-binding"/>
    <property type="match status" value="1"/>
</dbReference>
<dbReference type="InterPro" id="IPR015360">
    <property type="entry name" value="XPC-bd"/>
</dbReference>
<dbReference type="GO" id="GO:0006289">
    <property type="term" value="P:nucleotide-excision repair"/>
    <property type="evidence" value="ECO:0007669"/>
    <property type="project" value="UniProtKB-UniRule"/>
</dbReference>
<dbReference type="SMART" id="SM00165">
    <property type="entry name" value="UBA"/>
    <property type="match status" value="2"/>
</dbReference>
<dbReference type="GO" id="GO:0070628">
    <property type="term" value="F:proteasome binding"/>
    <property type="evidence" value="ECO:0007669"/>
    <property type="project" value="TreeGrafter"/>
</dbReference>
<dbReference type="PROSITE" id="PS50030">
    <property type="entry name" value="UBA"/>
    <property type="match status" value="2"/>
</dbReference>
<feature type="region of interest" description="Disordered" evidence="6">
    <location>
        <begin position="78"/>
        <end position="148"/>
    </location>
</feature>
<feature type="domain" description="Ubiquitin-like" evidence="8">
    <location>
        <begin position="3"/>
        <end position="78"/>
    </location>
</feature>
<comment type="function">
    <text evidence="5">Multiubiquitin chain receptor involved in modulation of proteasomal degradation. Involved in nucleotide excision repair.</text>
</comment>
<dbReference type="Pfam" id="PF00627">
    <property type="entry name" value="UBA"/>
    <property type="match status" value="2"/>
</dbReference>
<dbReference type="Gene3D" id="1.10.10.540">
    <property type="entry name" value="XPC-binding domain"/>
    <property type="match status" value="1"/>
</dbReference>
<reference evidence="10" key="2">
    <citation type="submission" date="2015-01" db="EMBL/GenBank/DDBJ databases">
        <title>Evolutionary Origins and Diversification of the Mycorrhizal Mutualists.</title>
        <authorList>
            <consortium name="DOE Joint Genome Institute"/>
            <consortium name="Mycorrhizal Genomics Consortium"/>
            <person name="Kohler A."/>
            <person name="Kuo A."/>
            <person name="Nagy L.G."/>
            <person name="Floudas D."/>
            <person name="Copeland A."/>
            <person name="Barry K.W."/>
            <person name="Cichocki N."/>
            <person name="Veneault-Fourrey C."/>
            <person name="LaButti K."/>
            <person name="Lindquist E.A."/>
            <person name="Lipzen A."/>
            <person name="Lundell T."/>
            <person name="Morin E."/>
            <person name="Murat C."/>
            <person name="Riley R."/>
            <person name="Ohm R."/>
            <person name="Sun H."/>
            <person name="Tunlid A."/>
            <person name="Henrissat B."/>
            <person name="Grigoriev I.V."/>
            <person name="Hibbett D.S."/>
            <person name="Martin F."/>
        </authorList>
    </citation>
    <scope>NUCLEOTIDE SEQUENCE [LARGE SCALE GENOMIC DNA]</scope>
    <source>
        <strain evidence="10">MUT 4182</strain>
    </source>
</reference>
<dbReference type="GO" id="GO:0043130">
    <property type="term" value="F:ubiquitin binding"/>
    <property type="evidence" value="ECO:0007669"/>
    <property type="project" value="UniProtKB-UniRule"/>
</dbReference>
<dbReference type="SUPFAM" id="SSF46934">
    <property type="entry name" value="UBA-like"/>
    <property type="match status" value="2"/>
</dbReference>
<sequence>MTLSITVKTLQQKQFKVDAEPSDTVLQLKEKIEATNGAPIANQKLVYAGKILADEKTVEECNIKEKDFLVLMVSKPKPAPAPAASTPTTSASTSTPAPATSVPPLSDQVPPAPVPAPAEPAIQPPAQPTATGTTTETTASSTLPPAEMPAFGDMSAFVTGGALQTSINNLVEMGFPRDQVLAAMRASYNNPDRAVEYLMNGIPEHLQAEARVGAPSTTAPTSQAPAPQTPSTAPSAPTVQQQAPAQPGNLFQAAQQAAQQQGGPGAGRGPGSAGAGGPPLNLAALQNNPMMDQIRQMVQQNPALIQPLLQNLVQTNPELAGALAANPDLLMQLLGAGGAGGEGMEGDDDDGPIPPGAQVINVTPEERDAIDRLVQLGFPREAAIQAYFACDKNEELAANYLFENGFE</sequence>
<dbReference type="NCBIfam" id="TIGR00601">
    <property type="entry name" value="rad23"/>
    <property type="match status" value="1"/>
</dbReference>
<dbReference type="CDD" id="cd14281">
    <property type="entry name" value="UBA2_Rad23_like"/>
    <property type="match status" value="1"/>
</dbReference>
<organism evidence="9 10">
    <name type="scientific">Tulasnella calospora MUT 4182</name>
    <dbReference type="NCBI Taxonomy" id="1051891"/>
    <lineage>
        <taxon>Eukaryota</taxon>
        <taxon>Fungi</taxon>
        <taxon>Dikarya</taxon>
        <taxon>Basidiomycota</taxon>
        <taxon>Agaricomycotina</taxon>
        <taxon>Agaricomycetes</taxon>
        <taxon>Cantharellales</taxon>
        <taxon>Tulasnellaceae</taxon>
        <taxon>Tulasnella</taxon>
    </lineage>
</organism>
<feature type="domain" description="UBA" evidence="7">
    <location>
        <begin position="363"/>
        <end position="404"/>
    </location>
</feature>
<evidence type="ECO:0000256" key="6">
    <source>
        <dbReference type="SAM" id="MobiDB-lite"/>
    </source>
</evidence>
<dbReference type="PANTHER" id="PTHR10621:SF0">
    <property type="entry name" value="UV EXCISION REPAIR PROTEIN RAD23"/>
    <property type="match status" value="1"/>
</dbReference>
<protein>
    <recommendedName>
        <fullName evidence="5">UV excision repair protein RAD23</fullName>
    </recommendedName>
</protein>
<dbReference type="STRING" id="1051891.A0A0C3M453"/>
<comment type="subcellular location">
    <subcellularLocation>
        <location evidence="5">Nucleus</location>
    </subcellularLocation>
    <subcellularLocation>
        <location evidence="5">Cytoplasm</location>
    </subcellularLocation>
</comment>
<evidence type="ECO:0000256" key="1">
    <source>
        <dbReference type="ARBA" id="ARBA00022737"/>
    </source>
</evidence>
<evidence type="ECO:0000259" key="8">
    <source>
        <dbReference type="PROSITE" id="PS50053"/>
    </source>
</evidence>
<evidence type="ECO:0000256" key="5">
    <source>
        <dbReference type="RuleBase" id="RU367049"/>
    </source>
</evidence>
<dbReference type="FunFam" id="1.10.8.10:FF:000002">
    <property type="entry name" value="UV excision repair protein RAD23 homolog"/>
    <property type="match status" value="1"/>
</dbReference>
<keyword evidence="5" id="KW-0963">Cytoplasm</keyword>
<dbReference type="SMART" id="SM00213">
    <property type="entry name" value="UBQ"/>
    <property type="match status" value="1"/>
</dbReference>
<dbReference type="Gene3D" id="3.10.20.90">
    <property type="entry name" value="Phosphatidylinositol 3-kinase Catalytic Subunit, Chain A, domain 1"/>
    <property type="match status" value="1"/>
</dbReference>